<comment type="caution">
    <text evidence="3">The sequence shown here is derived from an EMBL/GenBank/DDBJ whole genome shotgun (WGS) entry which is preliminary data.</text>
</comment>
<dbReference type="PANTHER" id="PTHR43179">
    <property type="entry name" value="RHAMNOSYLTRANSFERASE WBBL"/>
    <property type="match status" value="1"/>
</dbReference>
<dbReference type="EC" id="2.4.-.-" evidence="3"/>
<dbReference type="GO" id="GO:0016757">
    <property type="term" value="F:glycosyltransferase activity"/>
    <property type="evidence" value="ECO:0007669"/>
    <property type="project" value="UniProtKB-KW"/>
</dbReference>
<name>A0ABT3NZY8_9PROT</name>
<organism evidence="3 4">
    <name type="scientific">Sabulicella glaciei</name>
    <dbReference type="NCBI Taxonomy" id="2984948"/>
    <lineage>
        <taxon>Bacteria</taxon>
        <taxon>Pseudomonadati</taxon>
        <taxon>Pseudomonadota</taxon>
        <taxon>Alphaproteobacteria</taxon>
        <taxon>Acetobacterales</taxon>
        <taxon>Acetobacteraceae</taxon>
        <taxon>Sabulicella</taxon>
    </lineage>
</organism>
<evidence type="ECO:0000256" key="1">
    <source>
        <dbReference type="SAM" id="MobiDB-lite"/>
    </source>
</evidence>
<keyword evidence="3" id="KW-0808">Transferase</keyword>
<evidence type="ECO:0000313" key="4">
    <source>
        <dbReference type="Proteomes" id="UP001526430"/>
    </source>
</evidence>
<protein>
    <submittedName>
        <fullName evidence="3">Glycosyltransferase</fullName>
        <ecNumber evidence="3">2.4.-.-</ecNumber>
    </submittedName>
</protein>
<evidence type="ECO:0000259" key="2">
    <source>
        <dbReference type="Pfam" id="PF00535"/>
    </source>
</evidence>
<sequence>MPTETFLRRQLRRSRRIVEWTREGRLRHELWERRGYVKARLSFVAERTLVALGWRLDMRGKLGLPAPFRLPDPKELRLPTSEQPVISVVIPAYGQLTHCLRCLATLAAYPPALPFEVILAEDASGDPEMVRLRDVQGLRFFEWPENLGFLRSANAAMAEARGEFLFLLNNDTEVMPGALDALHAAITVPHMGFPGPVGLAGARLLYPKGWLQEAGGLLWRDGSAWNWGNWQDPRRSEYTYLREVDYCSGAAIMLPRAAWEAMGGFDEEFLPAYCEDTDLAFRLRAAGWRTLYVPSATVIHHEGASHGTDVTKGIKAHQVTNLRKLHARHRAAMDLREEPATNLIRARDRAPKGGARRVVLLADNNLLTPDQDAGSRATLSLVEALLTQGHVVKFWALNGLDMPGYRQALEALGVECPIGPRRPSFEDWARTHGAELDEVILSRPHVAEALLPALKRHAPHAPILYYGHDLHHERMEREAALLDAESPERAATLREEAARLLEQERTVWAESDLVIYLSDEETEAVRRLVPGTATRTLLSFTLPEATAEAPGPEGREGLLFVAGFAHPPNVDAATWLVGEILPRIEAVRPGTRLALVGSNPTPAVAALAGPRVEVTGRVSDAELRRRYAKARVAICPLRFGAGVKLKVVEAMQEGLPLVTTPVGVQGLRDAPCAVADDAQALADAALRLLNDEDTWRTTSIAQHSYVRERLSPAAVRAALEDAFTVARRAARESAAHPPAPHGGGTLPPA</sequence>
<feature type="domain" description="Glycosyltransferase 2-like" evidence="2">
    <location>
        <begin position="87"/>
        <end position="186"/>
    </location>
</feature>
<dbReference type="EMBL" id="JAPFQI010000017">
    <property type="protein sequence ID" value="MCW8087488.1"/>
    <property type="molecule type" value="Genomic_DNA"/>
</dbReference>
<dbReference type="SUPFAM" id="SSF53448">
    <property type="entry name" value="Nucleotide-diphospho-sugar transferases"/>
    <property type="match status" value="1"/>
</dbReference>
<dbReference type="Gene3D" id="3.40.50.2000">
    <property type="entry name" value="Glycogen Phosphorylase B"/>
    <property type="match status" value="1"/>
</dbReference>
<dbReference type="InterPro" id="IPR029044">
    <property type="entry name" value="Nucleotide-diphossugar_trans"/>
</dbReference>
<dbReference type="RefSeq" id="WP_301591692.1">
    <property type="nucleotide sequence ID" value="NZ_JAPFQI010000017.1"/>
</dbReference>
<evidence type="ECO:0000313" key="3">
    <source>
        <dbReference type="EMBL" id="MCW8087488.1"/>
    </source>
</evidence>
<dbReference type="Pfam" id="PF00535">
    <property type="entry name" value="Glycos_transf_2"/>
    <property type="match status" value="1"/>
</dbReference>
<reference evidence="3 4" key="1">
    <citation type="submission" date="2022-10" db="EMBL/GenBank/DDBJ databases">
        <title>Roseococcus glaciei nov., sp. nov., isolated from glacier.</title>
        <authorList>
            <person name="Liu Q."/>
            <person name="Xin Y.-H."/>
        </authorList>
    </citation>
    <scope>NUCLEOTIDE SEQUENCE [LARGE SCALE GENOMIC DNA]</scope>
    <source>
        <strain evidence="3 4">MDT2-1-1</strain>
    </source>
</reference>
<keyword evidence="3" id="KW-0328">Glycosyltransferase</keyword>
<dbReference type="SUPFAM" id="SSF53756">
    <property type="entry name" value="UDP-Glycosyltransferase/glycogen phosphorylase"/>
    <property type="match status" value="1"/>
</dbReference>
<dbReference type="Pfam" id="PF13692">
    <property type="entry name" value="Glyco_trans_1_4"/>
    <property type="match status" value="1"/>
</dbReference>
<gene>
    <name evidence="3" type="ORF">OF850_17815</name>
</gene>
<dbReference type="InterPro" id="IPR001173">
    <property type="entry name" value="Glyco_trans_2-like"/>
</dbReference>
<proteinExistence type="predicted"/>
<dbReference type="Proteomes" id="UP001526430">
    <property type="component" value="Unassembled WGS sequence"/>
</dbReference>
<keyword evidence="4" id="KW-1185">Reference proteome</keyword>
<feature type="region of interest" description="Disordered" evidence="1">
    <location>
        <begin position="729"/>
        <end position="749"/>
    </location>
</feature>
<dbReference type="PANTHER" id="PTHR43179:SF7">
    <property type="entry name" value="RHAMNOSYLTRANSFERASE WBBL"/>
    <property type="match status" value="1"/>
</dbReference>
<dbReference type="Gene3D" id="3.90.550.10">
    <property type="entry name" value="Spore Coat Polysaccharide Biosynthesis Protein SpsA, Chain A"/>
    <property type="match status" value="1"/>
</dbReference>
<dbReference type="CDD" id="cd04186">
    <property type="entry name" value="GT_2_like_c"/>
    <property type="match status" value="1"/>
</dbReference>
<accession>A0ABT3NZY8</accession>